<proteinExistence type="predicted"/>
<keyword evidence="2" id="KW-0808">Transferase</keyword>
<reference evidence="2 3" key="1">
    <citation type="submission" date="2020-06" db="EMBL/GenBank/DDBJ databases">
        <title>Methanolobus halotolerans sp. nov., isolated from a saline lake Tus in Siberia.</title>
        <authorList>
            <person name="Shen Y."/>
            <person name="Chen S.-C."/>
            <person name="Lai M.-C."/>
            <person name="Huang H.-H."/>
            <person name="Chiu H.-H."/>
            <person name="Tang S.-L."/>
            <person name="Rogozin D.Y."/>
            <person name="Degermendzhy A.G."/>
        </authorList>
    </citation>
    <scope>NUCLEOTIDE SEQUENCE [LARGE SCALE GENOMIC DNA]</scope>
    <source>
        <strain evidence="2 3">DSM 21339</strain>
    </source>
</reference>
<dbReference type="Pfam" id="PF00583">
    <property type="entry name" value="Acetyltransf_1"/>
    <property type="match status" value="1"/>
</dbReference>
<dbReference type="GO" id="GO:0008080">
    <property type="term" value="F:N-acetyltransferase activity"/>
    <property type="evidence" value="ECO:0007669"/>
    <property type="project" value="InterPro"/>
</dbReference>
<dbReference type="SUPFAM" id="SSF55729">
    <property type="entry name" value="Acyl-CoA N-acyltransferases (Nat)"/>
    <property type="match status" value="1"/>
</dbReference>
<dbReference type="CDD" id="cd04301">
    <property type="entry name" value="NAT_SF"/>
    <property type="match status" value="1"/>
</dbReference>
<dbReference type="AlphaFoldDB" id="A0A7D5I231"/>
<dbReference type="Gene3D" id="3.40.630.30">
    <property type="match status" value="1"/>
</dbReference>
<sequence>MKDKVETVGESAIQHGSFNDRIYLMHLSPADHGSILEDLESIAQKNDYSKIFAKIPSSQKEDFLSFGYREEAFVPGFFDGKEDASFMCKYFTRSRMVDEDAKVNKEVLETALSKDSKDESFRLDNDASCTLCTEEDVERMAEIYNEVFATYPFPIHDPSYLLKTMSDNVVYFCIKEDDRIVALASSEMDIENNNVEMTDFATLLECRGKGYSQYLLGYMEKEMAERGVLTAYTIARAGSFGMNIVFSRNSYRYAGTLVKNTNIGGKLESMNIWYKSL</sequence>
<feature type="domain" description="N-acetyltransferase" evidence="1">
    <location>
        <begin position="127"/>
        <end position="262"/>
    </location>
</feature>
<dbReference type="Proteomes" id="UP000509594">
    <property type="component" value="Chromosome"/>
</dbReference>
<name>A0A7D5I231_9EURY</name>
<dbReference type="GeneID" id="55822530"/>
<evidence type="ECO:0000259" key="1">
    <source>
        <dbReference type="PROSITE" id="PS51186"/>
    </source>
</evidence>
<dbReference type="InterPro" id="IPR000182">
    <property type="entry name" value="GNAT_dom"/>
</dbReference>
<gene>
    <name evidence="2" type="primary">ablB</name>
    <name evidence="2" type="ORF">HWN40_12605</name>
</gene>
<dbReference type="NCBIfam" id="TIGR03827">
    <property type="entry name" value="GNAT_ablB"/>
    <property type="match status" value="1"/>
</dbReference>
<dbReference type="InterPro" id="IPR016181">
    <property type="entry name" value="Acyl_CoA_acyltransferase"/>
</dbReference>
<evidence type="ECO:0000313" key="3">
    <source>
        <dbReference type="Proteomes" id="UP000509594"/>
    </source>
</evidence>
<protein>
    <submittedName>
        <fullName evidence="2">Putative beta-lysine N-acetyltransferase</fullName>
    </submittedName>
</protein>
<evidence type="ECO:0000313" key="2">
    <source>
        <dbReference type="EMBL" id="QLC51006.1"/>
    </source>
</evidence>
<dbReference type="InterPro" id="IPR022525">
    <property type="entry name" value="GNAT_AblB"/>
</dbReference>
<dbReference type="RefSeq" id="WP_176966061.1">
    <property type="nucleotide sequence ID" value="NZ_CP058215.1"/>
</dbReference>
<dbReference type="EMBL" id="CP058215">
    <property type="protein sequence ID" value="QLC51006.1"/>
    <property type="molecule type" value="Genomic_DNA"/>
</dbReference>
<organism evidence="2 3">
    <name type="scientific">Methanolobus zinderi</name>
    <dbReference type="NCBI Taxonomy" id="536044"/>
    <lineage>
        <taxon>Archaea</taxon>
        <taxon>Methanobacteriati</taxon>
        <taxon>Methanobacteriota</taxon>
        <taxon>Stenosarchaea group</taxon>
        <taxon>Methanomicrobia</taxon>
        <taxon>Methanosarcinales</taxon>
        <taxon>Methanosarcinaceae</taxon>
        <taxon>Methanolobus</taxon>
    </lineage>
</organism>
<keyword evidence="3" id="KW-1185">Reference proteome</keyword>
<accession>A0A7D5I231</accession>
<dbReference type="OrthoDB" id="116527at2157"/>
<dbReference type="KEGG" id="mzi:HWN40_12605"/>
<dbReference type="PROSITE" id="PS51186">
    <property type="entry name" value="GNAT"/>
    <property type="match status" value="1"/>
</dbReference>